<keyword evidence="1" id="KW-0234">DNA repair</keyword>
<sequence length="900" mass="102245">MQQNYQDAMAMVRKFGRPDLFVTFTCNPSWPEILNAMQGRERPENRPDIVVRVFKMKLSELLDDLIKRKVFGCVTSYIYVIEFQKRGLPHCHILLTLDSSSKIRTKDDIDKFVSAELPNINVNRRLFEIVTKCMVHGPCGIINPNAPCMKDGECSKQFPKAFREETEENVNGYPVYKRRCIEPGHDAASITLKNDDSVNHDEILNFLDGRYVSAPEAMWRLKGQENEAVERASIKDTTLTAWFKLNLIDEEAHEYYYADIPQYYVFNKPSTKWQKGQRGGQQVIGRMPVVSVQDSERFYLRMLLLRKTGVISFNDLKTIDGTLCETFQEACKVLGLLDGDQHWHDTLLEAARMQVPSYLRILFAIICGFGEVENIPDLWTQHKQSLSEDFVHRYSEETGPFYALAELNELLKSYGLNLRKVNLPSVDLQCDLFRLSYDAMEEQSKANANIEKINSEQRYVVYKVLHAIYEYQTDMPKCFFLDGPAGTGKTLGNSTLLHAVRGKGDQAIAVASTGIAATFLSGGRTTHSIFKIPFTLNATSTCNLKPNTLEAKILLDAKVIVWDEAPMTHVHAFLAVDRLLKDLTKCDEPFGGKIILLGGDFRRVFPVILRGSRSLTVSSCIKKHRLWSDFFVMKLTENMRAFDSEKEFASWLLHVGEGESGEKIQLPPFCYPEIQDPVQQLFSDIDFKTVTPEELKGRAILTVTNDLSMQINNRVLECMPGNEVICESTDNIVSNNPQDQLAYTEEFLNSLTPTGMPPHKLRLKPGAIIMLLRNLAPSKGLCNGTRLIVIQLQKNVIVVKKISADNNNESYLIPRIPLIPSDSNMPFQFKCKQFPIRLAFSMTINKAQGQTFDKICLDLTKPVFSHGQLYVGLSRVRSFDSVIVVSPNFEIYNCVYREVL</sequence>
<evidence type="ECO:0000259" key="2">
    <source>
        <dbReference type="Pfam" id="PF05970"/>
    </source>
</evidence>
<protein>
    <recommendedName>
        <fullName evidence="1">ATP-dependent DNA helicase</fullName>
        <ecNumber evidence="1">5.6.2.3</ecNumber>
    </recommendedName>
</protein>
<dbReference type="CDD" id="cd18809">
    <property type="entry name" value="SF1_C_RecD"/>
    <property type="match status" value="1"/>
</dbReference>
<evidence type="ECO:0000259" key="3">
    <source>
        <dbReference type="Pfam" id="PF14214"/>
    </source>
</evidence>
<dbReference type="Proteomes" id="UP000499080">
    <property type="component" value="Unassembled WGS sequence"/>
</dbReference>
<dbReference type="GO" id="GO:0006281">
    <property type="term" value="P:DNA repair"/>
    <property type="evidence" value="ECO:0007669"/>
    <property type="project" value="UniProtKB-KW"/>
</dbReference>
<dbReference type="EMBL" id="BGPR01000287">
    <property type="protein sequence ID" value="GBM10563.1"/>
    <property type="molecule type" value="Genomic_DNA"/>
</dbReference>
<dbReference type="GO" id="GO:0016887">
    <property type="term" value="F:ATP hydrolysis activity"/>
    <property type="evidence" value="ECO:0007669"/>
    <property type="project" value="RHEA"/>
</dbReference>
<dbReference type="GO" id="GO:0043139">
    <property type="term" value="F:5'-3' DNA helicase activity"/>
    <property type="evidence" value="ECO:0007669"/>
    <property type="project" value="UniProtKB-EC"/>
</dbReference>
<accession>A0A4Y2D1L2</accession>
<dbReference type="PANTHER" id="PTHR10492:SF57">
    <property type="entry name" value="ATP-DEPENDENT DNA HELICASE"/>
    <property type="match status" value="1"/>
</dbReference>
<dbReference type="Pfam" id="PF21530">
    <property type="entry name" value="Pif1_2B_dom"/>
    <property type="match status" value="1"/>
</dbReference>
<keyword evidence="1" id="KW-0347">Helicase</keyword>
<dbReference type="InterPro" id="IPR025476">
    <property type="entry name" value="Helitron_helicase-like"/>
</dbReference>
<feature type="domain" description="DNA helicase Pif1-like DEAD-box helicase" evidence="2">
    <location>
        <begin position="453"/>
        <end position="661"/>
    </location>
</feature>
<comment type="catalytic activity">
    <reaction evidence="1">
        <text>ATP + H2O = ADP + phosphate + H(+)</text>
        <dbReference type="Rhea" id="RHEA:13065"/>
        <dbReference type="ChEBI" id="CHEBI:15377"/>
        <dbReference type="ChEBI" id="CHEBI:15378"/>
        <dbReference type="ChEBI" id="CHEBI:30616"/>
        <dbReference type="ChEBI" id="CHEBI:43474"/>
        <dbReference type="ChEBI" id="CHEBI:456216"/>
        <dbReference type="EC" id="5.6.2.3"/>
    </reaction>
</comment>
<dbReference type="InterPro" id="IPR027417">
    <property type="entry name" value="P-loop_NTPase"/>
</dbReference>
<dbReference type="PANTHER" id="PTHR10492">
    <property type="match status" value="1"/>
</dbReference>
<organism evidence="5 6">
    <name type="scientific">Araneus ventricosus</name>
    <name type="common">Orbweaver spider</name>
    <name type="synonym">Epeira ventricosa</name>
    <dbReference type="NCBI Taxonomy" id="182803"/>
    <lineage>
        <taxon>Eukaryota</taxon>
        <taxon>Metazoa</taxon>
        <taxon>Ecdysozoa</taxon>
        <taxon>Arthropoda</taxon>
        <taxon>Chelicerata</taxon>
        <taxon>Arachnida</taxon>
        <taxon>Araneae</taxon>
        <taxon>Araneomorphae</taxon>
        <taxon>Entelegynae</taxon>
        <taxon>Araneoidea</taxon>
        <taxon>Araneidae</taxon>
        <taxon>Araneus</taxon>
    </lineage>
</organism>
<keyword evidence="1" id="KW-0227">DNA damage</keyword>
<comment type="caution">
    <text evidence="5">The sequence shown here is derived from an EMBL/GenBank/DDBJ whole genome shotgun (WGS) entry which is preliminary data.</text>
</comment>
<gene>
    <name evidence="5" type="ORF">AVEN_109345_1</name>
</gene>
<name>A0A4Y2D1L2_ARAVE</name>
<feature type="domain" description="DNA helicase Pif1-like 2B" evidence="4">
    <location>
        <begin position="746"/>
        <end position="792"/>
    </location>
</feature>
<dbReference type="OrthoDB" id="10053386at2759"/>
<keyword evidence="1" id="KW-0233">DNA recombination</keyword>
<keyword evidence="1" id="KW-0067">ATP-binding</keyword>
<dbReference type="GO" id="GO:0006310">
    <property type="term" value="P:DNA recombination"/>
    <property type="evidence" value="ECO:0007669"/>
    <property type="project" value="UniProtKB-KW"/>
</dbReference>
<keyword evidence="1" id="KW-0547">Nucleotide-binding</keyword>
<dbReference type="InterPro" id="IPR049163">
    <property type="entry name" value="Pif1-like_2B_dom"/>
</dbReference>
<feature type="domain" description="Helitron helicase-like" evidence="3">
    <location>
        <begin position="1"/>
        <end position="95"/>
    </location>
</feature>
<keyword evidence="1" id="KW-0378">Hydrolase</keyword>
<dbReference type="AlphaFoldDB" id="A0A4Y2D1L2"/>
<dbReference type="InterPro" id="IPR010285">
    <property type="entry name" value="DNA_helicase_pif1-like_DEAD"/>
</dbReference>
<dbReference type="Pfam" id="PF05970">
    <property type="entry name" value="PIF1"/>
    <property type="match status" value="1"/>
</dbReference>
<dbReference type="Pfam" id="PF14214">
    <property type="entry name" value="Helitron_like_N"/>
    <property type="match status" value="1"/>
</dbReference>
<dbReference type="EC" id="5.6.2.3" evidence="1"/>
<dbReference type="Gene3D" id="3.40.50.300">
    <property type="entry name" value="P-loop containing nucleotide triphosphate hydrolases"/>
    <property type="match status" value="1"/>
</dbReference>
<dbReference type="GO" id="GO:0000723">
    <property type="term" value="P:telomere maintenance"/>
    <property type="evidence" value="ECO:0007669"/>
    <property type="project" value="InterPro"/>
</dbReference>
<comment type="cofactor">
    <cofactor evidence="1">
        <name>Mg(2+)</name>
        <dbReference type="ChEBI" id="CHEBI:18420"/>
    </cofactor>
</comment>
<evidence type="ECO:0000256" key="1">
    <source>
        <dbReference type="RuleBase" id="RU363044"/>
    </source>
</evidence>
<keyword evidence="6" id="KW-1185">Reference proteome</keyword>
<evidence type="ECO:0000259" key="4">
    <source>
        <dbReference type="Pfam" id="PF21530"/>
    </source>
</evidence>
<evidence type="ECO:0000313" key="6">
    <source>
        <dbReference type="Proteomes" id="UP000499080"/>
    </source>
</evidence>
<comment type="similarity">
    <text evidence="1">Belongs to the helicase family.</text>
</comment>
<evidence type="ECO:0000313" key="5">
    <source>
        <dbReference type="EMBL" id="GBM10563.1"/>
    </source>
</evidence>
<dbReference type="FunFam" id="3.40.50.300:FF:002884">
    <property type="entry name" value="ATP-dependent DNA helicase"/>
    <property type="match status" value="1"/>
</dbReference>
<reference evidence="5 6" key="1">
    <citation type="journal article" date="2019" name="Sci. Rep.">
        <title>Orb-weaving spider Araneus ventricosus genome elucidates the spidroin gene catalogue.</title>
        <authorList>
            <person name="Kono N."/>
            <person name="Nakamura H."/>
            <person name="Ohtoshi R."/>
            <person name="Moran D.A.P."/>
            <person name="Shinohara A."/>
            <person name="Yoshida Y."/>
            <person name="Fujiwara M."/>
            <person name="Mori M."/>
            <person name="Tomita M."/>
            <person name="Arakawa K."/>
        </authorList>
    </citation>
    <scope>NUCLEOTIDE SEQUENCE [LARGE SCALE GENOMIC DNA]</scope>
</reference>
<proteinExistence type="inferred from homology"/>
<dbReference type="GO" id="GO:0005524">
    <property type="term" value="F:ATP binding"/>
    <property type="evidence" value="ECO:0007669"/>
    <property type="project" value="UniProtKB-KW"/>
</dbReference>
<dbReference type="SUPFAM" id="SSF52540">
    <property type="entry name" value="P-loop containing nucleoside triphosphate hydrolases"/>
    <property type="match status" value="2"/>
</dbReference>